<dbReference type="NCBIfam" id="NF005322">
    <property type="entry name" value="PRK06853.1-2"/>
    <property type="match status" value="1"/>
</dbReference>
<accession>D9QSD3</accession>
<dbReference type="NCBIfam" id="NF005325">
    <property type="entry name" value="PRK06853.1-5"/>
    <property type="match status" value="1"/>
</dbReference>
<dbReference type="Proteomes" id="UP000001661">
    <property type="component" value="Chromosome"/>
</dbReference>
<evidence type="ECO:0000256" key="4">
    <source>
        <dbReference type="ARBA" id="ARBA00048332"/>
    </source>
</evidence>
<comment type="function">
    <text evidence="1">Catalyzes the ferredoxin-dependent oxidative decarboxylation of arylpyruvates.</text>
</comment>
<dbReference type="KEGG" id="aar:Acear_1893"/>
<evidence type="ECO:0000256" key="2">
    <source>
        <dbReference type="ARBA" id="ARBA00011238"/>
    </source>
</evidence>
<evidence type="ECO:0000313" key="8">
    <source>
        <dbReference type="Proteomes" id="UP000001661"/>
    </source>
</evidence>
<dbReference type="AlphaFoldDB" id="D9QSD3"/>
<comment type="catalytic activity">
    <reaction evidence="4">
        <text>indole-3-pyruvate + 2 oxidized [2Fe-2S]-[ferredoxin] + CoA = (indol-3-yl)acetyl-CoA + 2 reduced [2Fe-2S]-[ferredoxin] + CO2 + H(+)</text>
        <dbReference type="Rhea" id="RHEA:12645"/>
        <dbReference type="Rhea" id="RHEA-COMP:10000"/>
        <dbReference type="Rhea" id="RHEA-COMP:10001"/>
        <dbReference type="ChEBI" id="CHEBI:15378"/>
        <dbReference type="ChEBI" id="CHEBI:16526"/>
        <dbReference type="ChEBI" id="CHEBI:17640"/>
        <dbReference type="ChEBI" id="CHEBI:33737"/>
        <dbReference type="ChEBI" id="CHEBI:33738"/>
        <dbReference type="ChEBI" id="CHEBI:57271"/>
        <dbReference type="ChEBI" id="CHEBI:57287"/>
        <dbReference type="EC" id="1.2.7.8"/>
    </reaction>
</comment>
<keyword evidence="3" id="KW-0560">Oxidoreductase</keyword>
<gene>
    <name evidence="7" type="ordered locus">Acear_1893</name>
</gene>
<dbReference type="SUPFAM" id="SSF53323">
    <property type="entry name" value="Pyruvate-ferredoxin oxidoreductase, PFOR, domain III"/>
    <property type="match status" value="1"/>
</dbReference>
<evidence type="ECO:0000313" key="7">
    <source>
        <dbReference type="EMBL" id="ADL13396.1"/>
    </source>
</evidence>
<comment type="subunit">
    <text evidence="2">Heterodimer of the IorA and IorB subunits.</text>
</comment>
<evidence type="ECO:0000259" key="6">
    <source>
        <dbReference type="Pfam" id="PF01558"/>
    </source>
</evidence>
<dbReference type="InterPro" id="IPR019752">
    <property type="entry name" value="Pyrv/ketoisovalerate_OxRed_cat"/>
</dbReference>
<dbReference type="InterPro" id="IPR052198">
    <property type="entry name" value="IorB_Oxidoreductase"/>
</dbReference>
<dbReference type="Pfam" id="PF01558">
    <property type="entry name" value="POR"/>
    <property type="match status" value="1"/>
</dbReference>
<organism evidence="7 8">
    <name type="scientific">Acetohalobium arabaticum (strain ATCC 49924 / DSM 5501 / Z-7288)</name>
    <dbReference type="NCBI Taxonomy" id="574087"/>
    <lineage>
        <taxon>Bacteria</taxon>
        <taxon>Bacillati</taxon>
        <taxon>Bacillota</taxon>
        <taxon>Clostridia</taxon>
        <taxon>Halanaerobiales</taxon>
        <taxon>Halobacteroidaceae</taxon>
        <taxon>Acetohalobium</taxon>
    </lineage>
</organism>
<dbReference type="NCBIfam" id="TIGR03334">
    <property type="entry name" value="IOR_beta"/>
    <property type="match status" value="1"/>
</dbReference>
<reference evidence="7 8" key="1">
    <citation type="journal article" date="2010" name="Stand. Genomic Sci.">
        <title>Complete genome sequence of Acetohalobium arabaticum type strain (Z-7288).</title>
        <authorList>
            <person name="Sikorski J."/>
            <person name="Lapidus A."/>
            <person name="Chertkov O."/>
            <person name="Lucas S."/>
            <person name="Copeland A."/>
            <person name="Glavina Del Rio T."/>
            <person name="Nolan M."/>
            <person name="Tice H."/>
            <person name="Cheng J.F."/>
            <person name="Han C."/>
            <person name="Brambilla E."/>
            <person name="Pitluck S."/>
            <person name="Liolios K."/>
            <person name="Ivanova N."/>
            <person name="Mavromatis K."/>
            <person name="Mikhailova N."/>
            <person name="Pati A."/>
            <person name="Bruce D."/>
            <person name="Detter C."/>
            <person name="Tapia R."/>
            <person name="Goodwin L."/>
            <person name="Chen A."/>
            <person name="Palaniappan K."/>
            <person name="Land M."/>
            <person name="Hauser L."/>
            <person name="Chang Y.J."/>
            <person name="Jeffries C.D."/>
            <person name="Rohde M."/>
            <person name="Goker M."/>
            <person name="Spring S."/>
            <person name="Woyke T."/>
            <person name="Bristow J."/>
            <person name="Eisen J.A."/>
            <person name="Markowitz V."/>
            <person name="Hugenholtz P."/>
            <person name="Kyrpides N.C."/>
            <person name="Klenk H.P."/>
        </authorList>
    </citation>
    <scope>NUCLEOTIDE SEQUENCE [LARGE SCALE GENOMIC DNA]</scope>
    <source>
        <strain evidence="8">ATCC 49924 / DSM 5501 / Z-7288</strain>
    </source>
</reference>
<dbReference type="PANTHER" id="PTHR43854:SF1">
    <property type="entry name" value="INDOLEPYRUVATE OXIDOREDUCTASE SUBUNIT IORB"/>
    <property type="match status" value="1"/>
</dbReference>
<protein>
    <recommendedName>
        <fullName evidence="5">Indolepyruvate ferredoxin oxidoreductase subunit beta</fullName>
        <ecNumber evidence="5">1.2.7.8</ecNumber>
    </recommendedName>
</protein>
<feature type="domain" description="Pyruvate/ketoisovalerate oxidoreductase catalytic" evidence="6">
    <location>
        <begin position="13"/>
        <end position="188"/>
    </location>
</feature>
<dbReference type="InterPro" id="IPR002869">
    <property type="entry name" value="Pyrv_flavodox_OxRed_cen"/>
</dbReference>
<dbReference type="GO" id="GO:0043805">
    <property type="term" value="F:indolepyruvate ferredoxin oxidoreductase activity"/>
    <property type="evidence" value="ECO:0007669"/>
    <property type="project" value="UniProtKB-EC"/>
</dbReference>
<dbReference type="OrthoDB" id="9789125at2"/>
<dbReference type="HOGENOM" id="CLU_087284_1_1_9"/>
<evidence type="ECO:0000256" key="3">
    <source>
        <dbReference type="ARBA" id="ARBA00023002"/>
    </source>
</evidence>
<name>D9QSD3_ACEAZ</name>
<evidence type="ECO:0000256" key="1">
    <source>
        <dbReference type="ARBA" id="ARBA00002995"/>
    </source>
</evidence>
<dbReference type="InterPro" id="IPR017719">
    <property type="entry name" value="Indolepyruvate_Fd_OxRdtase_bsu"/>
</dbReference>
<evidence type="ECO:0000256" key="5">
    <source>
        <dbReference type="NCBIfam" id="TIGR03334"/>
    </source>
</evidence>
<dbReference type="eggNOG" id="COG1014">
    <property type="taxonomic scope" value="Bacteria"/>
</dbReference>
<dbReference type="RefSeq" id="WP_013278841.1">
    <property type="nucleotide sequence ID" value="NC_014378.1"/>
</dbReference>
<keyword evidence="8" id="KW-1185">Reference proteome</keyword>
<proteinExistence type="predicted"/>
<sequence length="191" mass="20709">MSKTTNIMLTGVGGQGVLLASEIISQAALEEGFDVKKSEVHGMAQRGGSVVSNVTYGEKVYSPLIAKGEADLLLAFEPLEALRWANYLKSDGKIITNTQRIDPLPVAIGEAEYPANIMDRLEETGYEIISIDALDIATDLGNQKVVNTVLIGQFTNFSEISQEVFKKVVKESVPPKTVDLNLKAFNAGNEY</sequence>
<dbReference type="EMBL" id="CP002105">
    <property type="protein sequence ID" value="ADL13396.1"/>
    <property type="molecule type" value="Genomic_DNA"/>
</dbReference>
<dbReference type="PANTHER" id="PTHR43854">
    <property type="entry name" value="INDOLEPYRUVATE OXIDOREDUCTASE SUBUNIT IORB"/>
    <property type="match status" value="1"/>
</dbReference>
<dbReference type="Gene3D" id="3.40.920.10">
    <property type="entry name" value="Pyruvate-ferredoxin oxidoreductase, PFOR, domain III"/>
    <property type="match status" value="1"/>
</dbReference>
<dbReference type="EC" id="1.2.7.8" evidence="5"/>
<keyword evidence="7" id="KW-0670">Pyruvate</keyword>
<dbReference type="STRING" id="574087.Acear_1893"/>